<gene>
    <name evidence="4" type="ORF">WA026_007604</name>
</gene>
<dbReference type="Proteomes" id="UP001431783">
    <property type="component" value="Unassembled WGS sequence"/>
</dbReference>
<organism evidence="4 5">
    <name type="scientific">Henosepilachna vigintioctopunctata</name>
    <dbReference type="NCBI Taxonomy" id="420089"/>
    <lineage>
        <taxon>Eukaryota</taxon>
        <taxon>Metazoa</taxon>
        <taxon>Ecdysozoa</taxon>
        <taxon>Arthropoda</taxon>
        <taxon>Hexapoda</taxon>
        <taxon>Insecta</taxon>
        <taxon>Pterygota</taxon>
        <taxon>Neoptera</taxon>
        <taxon>Endopterygota</taxon>
        <taxon>Coleoptera</taxon>
        <taxon>Polyphaga</taxon>
        <taxon>Cucujiformia</taxon>
        <taxon>Coccinelloidea</taxon>
        <taxon>Coccinellidae</taxon>
        <taxon>Epilachninae</taxon>
        <taxon>Epilachnini</taxon>
        <taxon>Henosepilachna</taxon>
    </lineage>
</organism>
<sequence length="499" mass="58460">MEVEMENSSYLMLELTNRINDNSVQKCKELIDRLPFTSGIYKNVFHSISLERKKIFQYFLQTLNLDINVLNESNETLLHQSLKCTDEYFLHELLKQGIPLHQEIYKNVLHNAVSLDKPNFVKLLIKYGVTLNNEDILGMTPLDIAIENNNLEIVSMMLYFNCDTSNRSGTVSPFMYSLMFNSDKDIQLLLLEYETDINNSDLLMNNLFIAIERHNYLIPHILAHGGDVNQICNEINIIEYILDNPLPLNLFEIIWEAFDYQSWESTVNESILTFILNNISLKNELWNGYIRIIVESSKIFTVLNHESQCLISCIVSEYLKRGYRELDFYDLVCTLLSNGCPVYSINLHNVYNLLGNTSPILKLLIHMDIRRSCLNSNFNFIRVRYNFDTPIKLLLRDFIINMRIFDMTPSYKDILRYFTVPLEVKTYIQNYKTVSCPSQITWNNVPSLIELCRNEARNFICQQNLVRTGSHYCSIINHCTLPKIIKDILKFERPLYFDI</sequence>
<dbReference type="PANTHER" id="PTHR24198:SF165">
    <property type="entry name" value="ANKYRIN REPEAT-CONTAINING PROTEIN-RELATED"/>
    <property type="match status" value="1"/>
</dbReference>
<dbReference type="SUPFAM" id="SSF48403">
    <property type="entry name" value="Ankyrin repeat"/>
    <property type="match status" value="1"/>
</dbReference>
<feature type="repeat" description="ANK" evidence="3">
    <location>
        <begin position="137"/>
        <end position="169"/>
    </location>
</feature>
<dbReference type="PROSITE" id="PS50088">
    <property type="entry name" value="ANK_REPEAT"/>
    <property type="match status" value="1"/>
</dbReference>
<comment type="caution">
    <text evidence="4">The sequence shown here is derived from an EMBL/GenBank/DDBJ whole genome shotgun (WGS) entry which is preliminary data.</text>
</comment>
<keyword evidence="5" id="KW-1185">Reference proteome</keyword>
<reference evidence="4 5" key="1">
    <citation type="submission" date="2023-03" db="EMBL/GenBank/DDBJ databases">
        <title>Genome insight into feeding habits of ladybird beetles.</title>
        <authorList>
            <person name="Li H.-S."/>
            <person name="Huang Y.-H."/>
            <person name="Pang H."/>
        </authorList>
    </citation>
    <scope>NUCLEOTIDE SEQUENCE [LARGE SCALE GENOMIC DNA]</scope>
    <source>
        <strain evidence="4">SYSU_2023b</strain>
        <tissue evidence="4">Whole body</tissue>
    </source>
</reference>
<evidence type="ECO:0008006" key="6">
    <source>
        <dbReference type="Google" id="ProtNLM"/>
    </source>
</evidence>
<name>A0AAW1UQC9_9CUCU</name>
<evidence type="ECO:0000313" key="5">
    <source>
        <dbReference type="Proteomes" id="UP001431783"/>
    </source>
</evidence>
<dbReference type="EMBL" id="JARQZJ010000093">
    <property type="protein sequence ID" value="KAK9884755.1"/>
    <property type="molecule type" value="Genomic_DNA"/>
</dbReference>
<dbReference type="Pfam" id="PF12796">
    <property type="entry name" value="Ank_2"/>
    <property type="match status" value="1"/>
</dbReference>
<keyword evidence="1" id="KW-0677">Repeat</keyword>
<evidence type="ECO:0000313" key="4">
    <source>
        <dbReference type="EMBL" id="KAK9884755.1"/>
    </source>
</evidence>
<dbReference type="Gene3D" id="1.25.40.20">
    <property type="entry name" value="Ankyrin repeat-containing domain"/>
    <property type="match status" value="1"/>
</dbReference>
<keyword evidence="2 3" id="KW-0040">ANK repeat</keyword>
<dbReference type="InterPro" id="IPR036770">
    <property type="entry name" value="Ankyrin_rpt-contain_sf"/>
</dbReference>
<dbReference type="InterPro" id="IPR002110">
    <property type="entry name" value="Ankyrin_rpt"/>
</dbReference>
<proteinExistence type="predicted"/>
<evidence type="ECO:0000256" key="1">
    <source>
        <dbReference type="ARBA" id="ARBA00022737"/>
    </source>
</evidence>
<evidence type="ECO:0000256" key="2">
    <source>
        <dbReference type="ARBA" id="ARBA00023043"/>
    </source>
</evidence>
<accession>A0AAW1UQC9</accession>
<protein>
    <recommendedName>
        <fullName evidence="6">Ankyrin repeat protein</fullName>
    </recommendedName>
</protein>
<dbReference type="SMART" id="SM00248">
    <property type="entry name" value="ANK"/>
    <property type="match status" value="5"/>
</dbReference>
<dbReference type="AlphaFoldDB" id="A0AAW1UQC9"/>
<dbReference type="PANTHER" id="PTHR24198">
    <property type="entry name" value="ANKYRIN REPEAT AND PROTEIN KINASE DOMAIN-CONTAINING PROTEIN"/>
    <property type="match status" value="1"/>
</dbReference>
<evidence type="ECO:0000256" key="3">
    <source>
        <dbReference type="PROSITE-ProRule" id="PRU00023"/>
    </source>
</evidence>